<evidence type="ECO:0000256" key="1">
    <source>
        <dbReference type="SAM" id="MobiDB-lite"/>
    </source>
</evidence>
<protein>
    <submittedName>
        <fullName evidence="2">Uncharacterized protein</fullName>
    </submittedName>
</protein>
<feature type="compositionally biased region" description="Basic and acidic residues" evidence="1">
    <location>
        <begin position="63"/>
        <end position="82"/>
    </location>
</feature>
<name>A0A481TPG9_HHV2</name>
<feature type="region of interest" description="Disordered" evidence="1">
    <location>
        <begin position="29"/>
        <end position="275"/>
    </location>
</feature>
<feature type="compositionally biased region" description="Basic residues" evidence="1">
    <location>
        <begin position="185"/>
        <end position="199"/>
    </location>
</feature>
<feature type="compositionally biased region" description="Low complexity" evidence="1">
    <location>
        <begin position="41"/>
        <end position="57"/>
    </location>
</feature>
<feature type="compositionally biased region" description="Basic and acidic residues" evidence="1">
    <location>
        <begin position="123"/>
        <end position="134"/>
    </location>
</feature>
<proteinExistence type="predicted"/>
<feature type="compositionally biased region" description="Basic residues" evidence="1">
    <location>
        <begin position="263"/>
        <end position="275"/>
    </location>
</feature>
<accession>A0A481TPG9</accession>
<dbReference type="EMBL" id="MH790637">
    <property type="protein sequence ID" value="QBH83190.1"/>
    <property type="molecule type" value="Genomic_DNA"/>
</dbReference>
<reference evidence="2" key="1">
    <citation type="submission" date="2018-08" db="EMBL/GenBank/DDBJ databases">
        <title>HSV2 whole genome sequences from clinical isolates.</title>
        <authorList>
            <person name="Roychoudhury P."/>
            <person name="Greninger A.L."/>
            <person name="Jerome K.R."/>
            <person name="Johnston C."/>
            <person name="Wald A."/>
            <person name="Xie H."/>
        </authorList>
    </citation>
    <scope>NUCLEOTIDE SEQUENCE</scope>
    <source>
        <strain evidence="2">2012-5447</strain>
    </source>
</reference>
<feature type="compositionally biased region" description="Basic residues" evidence="1">
    <location>
        <begin position="206"/>
        <end position="218"/>
    </location>
</feature>
<feature type="compositionally biased region" description="Acidic residues" evidence="1">
    <location>
        <begin position="112"/>
        <end position="122"/>
    </location>
</feature>
<organism evidence="2">
    <name type="scientific">Human herpesvirus 2</name>
    <name type="common">HHV-2</name>
    <name type="synonym">Human herpes simplex virus 2</name>
    <dbReference type="NCBI Taxonomy" id="10310"/>
    <lineage>
        <taxon>Viruses</taxon>
        <taxon>Duplodnaviria</taxon>
        <taxon>Heunggongvirae</taxon>
        <taxon>Peploviricota</taxon>
        <taxon>Herviviricetes</taxon>
        <taxon>Herpesvirales</taxon>
        <taxon>Orthoherpesviridae</taxon>
        <taxon>Alphaherpesvirinae</taxon>
        <taxon>Simplexvirus</taxon>
        <taxon>Simplexvirus humanalpha2</taxon>
    </lineage>
</organism>
<evidence type="ECO:0000313" key="2">
    <source>
        <dbReference type="EMBL" id="QBH83190.1"/>
    </source>
</evidence>
<sequence>MRFHLGAEPRRAGARRRRSLLLRVLLLSPRPARPEDYISQATGRSSTRSAATDAAARIYPIGAERRKDTGTRTHRTGGRETANHPPPPPTAAPEEEEDPPHTPVGGDVGGAAEEEEDDDDDDAGPRGRGRDGGRGRGTSPGRGGDDRRSRISGSSRRTAAHPEPGPSPRRAARVRVARWAGGERRRGRRRRRCRCRCRRGGPGVRGGRRRACRGRRRLAAAAGPAGLDGGRGRSHDPVAPPGARRRGRRSGPLAFSAADPLHARRLWRGERRRRR</sequence>
<organismHost>
    <name type="scientific">Homo sapiens</name>
    <name type="common">Human</name>
    <dbReference type="NCBI Taxonomy" id="9606"/>
</organismHost>